<dbReference type="AlphaFoldDB" id="A0A8J2BNX8"/>
<evidence type="ECO:0000313" key="3">
    <source>
        <dbReference type="Proteomes" id="UP000663859"/>
    </source>
</evidence>
<protein>
    <submittedName>
        <fullName evidence="2">Uncharacterized protein</fullName>
    </submittedName>
</protein>
<comment type="caution">
    <text evidence="2">The sequence shown here is derived from an EMBL/GenBank/DDBJ whole genome shotgun (WGS) entry which is preliminary data.</text>
</comment>
<dbReference type="EMBL" id="CAJNOB010000026">
    <property type="protein sequence ID" value="CAF0700021.1"/>
    <property type="molecule type" value="Genomic_DNA"/>
</dbReference>
<feature type="region of interest" description="Disordered" evidence="1">
    <location>
        <begin position="49"/>
        <end position="71"/>
    </location>
</feature>
<organism evidence="2 3">
    <name type="scientific">Candidatus Methylacidithermus pantelleriae</name>
    <dbReference type="NCBI Taxonomy" id="2744239"/>
    <lineage>
        <taxon>Bacteria</taxon>
        <taxon>Pseudomonadati</taxon>
        <taxon>Verrucomicrobiota</taxon>
        <taxon>Methylacidiphilae</taxon>
        <taxon>Methylacidiphilales</taxon>
        <taxon>Methylacidiphilaceae</taxon>
        <taxon>Candidatus Methylacidithermus</taxon>
    </lineage>
</organism>
<dbReference type="Proteomes" id="UP000663859">
    <property type="component" value="Unassembled WGS sequence"/>
</dbReference>
<keyword evidence="3" id="KW-1185">Reference proteome</keyword>
<evidence type="ECO:0000256" key="1">
    <source>
        <dbReference type="SAM" id="MobiDB-lite"/>
    </source>
</evidence>
<name>A0A8J2BNX8_9BACT</name>
<proteinExistence type="predicted"/>
<gene>
    <name evidence="2" type="ORF">MPNT_320013</name>
</gene>
<accession>A0A8J2BNX8</accession>
<reference evidence="2" key="1">
    <citation type="submission" date="2021-02" db="EMBL/GenBank/DDBJ databases">
        <authorList>
            <person name="Cremers G."/>
            <person name="Picone N."/>
        </authorList>
    </citation>
    <scope>NUCLEOTIDE SEQUENCE</scope>
    <source>
        <strain evidence="2">PQ17</strain>
    </source>
</reference>
<sequence length="157" mass="17621">MPSPREDWVPSKADPCENHSCLLGMALVSPSPYPQAMGRSRYGRFLRSGVGGDSKRRLQHMPGRKPIGCLPRFYPRKRRTARYLGFARGIPARKSSAALSGRRPGPSSLAGERLSRVLGAVIFRHQPYGSQKERKDFRSGRRVCGKRARRAAHIPWL</sequence>
<evidence type="ECO:0000313" key="2">
    <source>
        <dbReference type="EMBL" id="CAF0700021.1"/>
    </source>
</evidence>